<feature type="region of interest" description="Disordered" evidence="2">
    <location>
        <begin position="1"/>
        <end position="30"/>
    </location>
</feature>
<dbReference type="Proteomes" id="UP000295818">
    <property type="component" value="Unassembled WGS sequence"/>
</dbReference>
<reference evidence="3 4" key="1">
    <citation type="journal article" date="2015" name="Stand. Genomic Sci.">
        <title>Genomic Encyclopedia of Bacterial and Archaeal Type Strains, Phase III: the genomes of soil and plant-associated and newly described type strains.</title>
        <authorList>
            <person name="Whitman W.B."/>
            <person name="Woyke T."/>
            <person name="Klenk H.P."/>
            <person name="Zhou Y."/>
            <person name="Lilburn T.G."/>
            <person name="Beck B.J."/>
            <person name="De Vos P."/>
            <person name="Vandamme P."/>
            <person name="Eisen J.A."/>
            <person name="Garrity G."/>
            <person name="Hugenholtz P."/>
            <person name="Kyrpides N.C."/>
        </authorList>
    </citation>
    <scope>NUCLEOTIDE SEQUENCE [LARGE SCALE GENOMIC DNA]</scope>
    <source>
        <strain evidence="3 4">VKM Ac-2538</strain>
    </source>
</reference>
<accession>A0ABY2BWD5</accession>
<name>A0ABY2BWD5_9ACTN</name>
<dbReference type="PANTHER" id="PTHR12993">
    <property type="entry name" value="N-ACETYLGLUCOSAMINYL-PHOSPHATIDYLINOSITOL DE-N-ACETYLASE-RELATED"/>
    <property type="match status" value="1"/>
</dbReference>
<evidence type="ECO:0000313" key="3">
    <source>
        <dbReference type="EMBL" id="TCO32261.1"/>
    </source>
</evidence>
<dbReference type="Pfam" id="PF02585">
    <property type="entry name" value="PIG-L"/>
    <property type="match status" value="1"/>
</dbReference>
<protein>
    <submittedName>
        <fullName evidence="3">LmbE family N-acetylglucosaminyl deacetylase</fullName>
    </submittedName>
</protein>
<dbReference type="Gene3D" id="3.40.50.10320">
    <property type="entry name" value="LmbE-like"/>
    <property type="match status" value="1"/>
</dbReference>
<dbReference type="InterPro" id="IPR024078">
    <property type="entry name" value="LmbE-like_dom_sf"/>
</dbReference>
<evidence type="ECO:0000256" key="2">
    <source>
        <dbReference type="SAM" id="MobiDB-lite"/>
    </source>
</evidence>
<comment type="caution">
    <text evidence="3">The sequence shown here is derived from an EMBL/GenBank/DDBJ whole genome shotgun (WGS) entry which is preliminary data.</text>
</comment>
<dbReference type="EMBL" id="SLWM01000001">
    <property type="protein sequence ID" value="TCO32261.1"/>
    <property type="molecule type" value="Genomic_DNA"/>
</dbReference>
<evidence type="ECO:0000256" key="1">
    <source>
        <dbReference type="ARBA" id="ARBA00022833"/>
    </source>
</evidence>
<keyword evidence="4" id="KW-1185">Reference proteome</keyword>
<dbReference type="PANTHER" id="PTHR12993:SF28">
    <property type="entry name" value="LMBE FAMILY PROTEIN"/>
    <property type="match status" value="1"/>
</dbReference>
<dbReference type="InterPro" id="IPR003737">
    <property type="entry name" value="GlcNAc_PI_deacetylase-related"/>
</dbReference>
<sequence>MAGRAGVTHAKGRWGGAVSSGQKPVAEDARVTDVSVPVGNPRPDDEIERVLAIVAHPDDIDFGGAGTVAKWTRAGIEVSYCIVTDGQAGGFEPDRDRAEMPAVRRAEQTTAAEHVGVHDLHFLGYEDGSVEPTRELIRDLVRVIRQVRPHRLLGQSPERNWSRLPVSHPDHMATAEATVRAFYPAAGNPYAFPELEADGLKAWDVGELWMMEHPERNHYVDITDVYDAKLAALMSHASQHQNPDGLPTMIQGWMRENAATAGFPEGHLAEPFTVIRLR</sequence>
<evidence type="ECO:0000313" key="4">
    <source>
        <dbReference type="Proteomes" id="UP000295818"/>
    </source>
</evidence>
<keyword evidence="1" id="KW-0862">Zinc</keyword>
<organism evidence="3 4">
    <name type="scientific">Kribbella orskensis</name>
    <dbReference type="NCBI Taxonomy" id="2512216"/>
    <lineage>
        <taxon>Bacteria</taxon>
        <taxon>Bacillati</taxon>
        <taxon>Actinomycetota</taxon>
        <taxon>Actinomycetes</taxon>
        <taxon>Propionibacteriales</taxon>
        <taxon>Kribbellaceae</taxon>
        <taxon>Kribbella</taxon>
    </lineage>
</organism>
<proteinExistence type="predicted"/>
<dbReference type="SUPFAM" id="SSF102588">
    <property type="entry name" value="LmbE-like"/>
    <property type="match status" value="1"/>
</dbReference>
<gene>
    <name evidence="3" type="ORF">EV644_101904</name>
</gene>